<dbReference type="Proteomes" id="UP000680348">
    <property type="component" value="Unassembled WGS sequence"/>
</dbReference>
<keyword evidence="2" id="KW-1185">Reference proteome</keyword>
<comment type="caution">
    <text evidence="1">The sequence shown here is derived from an EMBL/GenBank/DDBJ whole genome shotgun (WGS) entry which is preliminary data.</text>
</comment>
<dbReference type="AlphaFoldDB" id="A0A942DWN8"/>
<reference evidence="1" key="1">
    <citation type="submission" date="2021-04" db="EMBL/GenBank/DDBJ databases">
        <title>Pseudaminobacter soli sp. nov., isolated from paddy soil contaminated by heavy metals.</title>
        <authorList>
            <person name="Zhang K."/>
        </authorList>
    </citation>
    <scope>NUCLEOTIDE SEQUENCE</scope>
    <source>
        <strain evidence="1">19-2017</strain>
    </source>
</reference>
<organism evidence="1 2">
    <name type="scientific">Pseudaminobacter soli</name>
    <name type="common">ex Zhang et al. 2022</name>
    <dbReference type="NCBI Taxonomy" id="2831468"/>
    <lineage>
        <taxon>Bacteria</taxon>
        <taxon>Pseudomonadati</taxon>
        <taxon>Pseudomonadota</taxon>
        <taxon>Alphaproteobacteria</taxon>
        <taxon>Hyphomicrobiales</taxon>
        <taxon>Phyllobacteriaceae</taxon>
        <taxon>Pseudaminobacter</taxon>
    </lineage>
</organism>
<gene>
    <name evidence="1" type="ORF">KEU06_09195</name>
</gene>
<evidence type="ECO:0000313" key="1">
    <source>
        <dbReference type="EMBL" id="MBS3648779.1"/>
    </source>
</evidence>
<protein>
    <submittedName>
        <fullName evidence="1">Uncharacterized protein</fullName>
    </submittedName>
</protein>
<dbReference type="EMBL" id="JAGWCR010000004">
    <property type="protein sequence ID" value="MBS3648779.1"/>
    <property type="molecule type" value="Genomic_DNA"/>
</dbReference>
<accession>A0A942DWN8</accession>
<evidence type="ECO:0000313" key="2">
    <source>
        <dbReference type="Proteomes" id="UP000680348"/>
    </source>
</evidence>
<sequence length="100" mass="11651">MEAPRTSRECPVLKTFEIEVRQTVKVTLDESKFTEPFMEEFRAHFFPFYDVEDHAKHIAQLTAREVADFGHNRHEFVEGYGPIGDFGIRAEVTDTEMEVL</sequence>
<name>A0A942DWN8_9HYPH</name>
<proteinExistence type="predicted"/>